<feature type="region of interest" description="Disordered" evidence="3">
    <location>
        <begin position="167"/>
        <end position="196"/>
    </location>
</feature>
<organism evidence="5 6">
    <name type="scientific">Sporothrix bragantina</name>
    <dbReference type="NCBI Taxonomy" id="671064"/>
    <lineage>
        <taxon>Eukaryota</taxon>
        <taxon>Fungi</taxon>
        <taxon>Dikarya</taxon>
        <taxon>Ascomycota</taxon>
        <taxon>Pezizomycotina</taxon>
        <taxon>Sordariomycetes</taxon>
        <taxon>Sordariomycetidae</taxon>
        <taxon>Ophiostomatales</taxon>
        <taxon>Ophiostomataceae</taxon>
        <taxon>Sporothrix</taxon>
    </lineage>
</organism>
<accession>A0ABP0CAJ9</accession>
<evidence type="ECO:0000259" key="4">
    <source>
        <dbReference type="PROSITE" id="PS50018"/>
    </source>
</evidence>
<evidence type="ECO:0000256" key="2">
    <source>
        <dbReference type="ARBA" id="ARBA00022553"/>
    </source>
</evidence>
<dbReference type="Proteomes" id="UP001642406">
    <property type="component" value="Unassembled WGS sequence"/>
</dbReference>
<dbReference type="InterPro" id="IPR001251">
    <property type="entry name" value="CRAL-TRIO_dom"/>
</dbReference>
<dbReference type="PROSITE" id="PS50018">
    <property type="entry name" value="RAS_GTPASE_ACTIV_2"/>
    <property type="match status" value="1"/>
</dbReference>
<feature type="compositionally biased region" description="Polar residues" evidence="3">
    <location>
        <begin position="167"/>
        <end position="187"/>
    </location>
</feature>
<evidence type="ECO:0000313" key="6">
    <source>
        <dbReference type="Proteomes" id="UP001642406"/>
    </source>
</evidence>
<dbReference type="PANTHER" id="PTHR10194">
    <property type="entry name" value="RAS GTPASE-ACTIVATING PROTEINS"/>
    <property type="match status" value="1"/>
</dbReference>
<keyword evidence="1" id="KW-0343">GTPase activation</keyword>
<dbReference type="InterPro" id="IPR011993">
    <property type="entry name" value="PH-like_dom_sf"/>
</dbReference>
<dbReference type="InterPro" id="IPR054071">
    <property type="entry name" value="PH_NF1"/>
</dbReference>
<dbReference type="Pfam" id="PF13716">
    <property type="entry name" value="CRAL_TRIO_2"/>
    <property type="match status" value="1"/>
</dbReference>
<name>A0ABP0CAJ9_9PEZI</name>
<evidence type="ECO:0000313" key="5">
    <source>
        <dbReference type="EMBL" id="CAK7229069.1"/>
    </source>
</evidence>
<evidence type="ECO:0000256" key="3">
    <source>
        <dbReference type="SAM" id="MobiDB-lite"/>
    </source>
</evidence>
<keyword evidence="2" id="KW-0597">Phosphoprotein</keyword>
<dbReference type="SUPFAM" id="SSF48371">
    <property type="entry name" value="ARM repeat"/>
    <property type="match status" value="1"/>
</dbReference>
<dbReference type="PROSITE" id="PS00509">
    <property type="entry name" value="RAS_GTPASE_ACTIV_1"/>
    <property type="match status" value="1"/>
</dbReference>
<dbReference type="InterPro" id="IPR036865">
    <property type="entry name" value="CRAL-TRIO_dom_sf"/>
</dbReference>
<dbReference type="Gene3D" id="1.10.506.10">
    <property type="entry name" value="GTPase Activation - p120gap, domain 1"/>
    <property type="match status" value="2"/>
</dbReference>
<dbReference type="EMBL" id="CAWUHC010000077">
    <property type="protein sequence ID" value="CAK7229069.1"/>
    <property type="molecule type" value="Genomic_DNA"/>
</dbReference>
<dbReference type="PANTHER" id="PTHR10194:SF142">
    <property type="entry name" value="NEUROFIBROMIN"/>
    <property type="match status" value="1"/>
</dbReference>
<dbReference type="SMART" id="SM00323">
    <property type="entry name" value="RasGAP"/>
    <property type="match status" value="1"/>
</dbReference>
<dbReference type="SUPFAM" id="SSF48350">
    <property type="entry name" value="GTPase activation domain, GAP"/>
    <property type="match status" value="1"/>
</dbReference>
<dbReference type="InterPro" id="IPR016024">
    <property type="entry name" value="ARM-type_fold"/>
</dbReference>
<dbReference type="InterPro" id="IPR001936">
    <property type="entry name" value="RasGAP_dom"/>
</dbReference>
<dbReference type="InterPro" id="IPR008936">
    <property type="entry name" value="Rho_GTPase_activation_prot"/>
</dbReference>
<keyword evidence="6" id="KW-1185">Reference proteome</keyword>
<feature type="domain" description="Ras-GAP" evidence="4">
    <location>
        <begin position="1104"/>
        <end position="1297"/>
    </location>
</feature>
<dbReference type="Pfam" id="PF00616">
    <property type="entry name" value="RasGAP"/>
    <property type="match status" value="1"/>
</dbReference>
<dbReference type="Pfam" id="PF21877">
    <property type="entry name" value="PH_NF1"/>
    <property type="match status" value="1"/>
</dbReference>
<dbReference type="CDD" id="cd05392">
    <property type="entry name" value="RasGAP_Neurofibromin_like"/>
    <property type="match status" value="1"/>
</dbReference>
<protein>
    <submittedName>
        <fullName evidence="5">Ras GTPase activating protein ira2</fullName>
    </submittedName>
</protein>
<proteinExistence type="predicted"/>
<evidence type="ECO:0000256" key="1">
    <source>
        <dbReference type="ARBA" id="ARBA00022468"/>
    </source>
</evidence>
<reference evidence="5 6" key="1">
    <citation type="submission" date="2024-01" db="EMBL/GenBank/DDBJ databases">
        <authorList>
            <person name="Allen C."/>
            <person name="Tagirdzhanova G."/>
        </authorList>
    </citation>
    <scope>NUCLEOTIDE SEQUENCE [LARGE SCALE GENOMIC DNA]</scope>
</reference>
<dbReference type="InterPro" id="IPR039360">
    <property type="entry name" value="Ras_GTPase"/>
</dbReference>
<comment type="caution">
    <text evidence="5">The sequence shown here is derived from an EMBL/GenBank/DDBJ whole genome shotgun (WGS) entry which is preliminary data.</text>
</comment>
<sequence length="2327" mass="258796">MNGDAGLVGCLVERLTTRLPHRTGAHGDSLFHDEVIAITRTTLVKVSASSIFIVLDTLLTLLEELGRPYNKIVASHPPHVLLSELYILALLADCCSSHWDASSAAAADATSSEGDTSPNRRRAKSPPPVVLDTALVRRIFEAIKVFMSPTPDGQLLSAKTILDDYTSENLSAPNSSSGETPKTPVSSRSEDAIGTPQMLDSRISEIEGQVKTIVEYVTASTWKPSLDYLKSVIHRVRTVLSAQVPPPQSLAIAEEERSSLVILRLVAYFWVDRQRLGQVLQEVCSSFLHFRKQFQNSIAISTPLLIIRWIERFPREFVELHVMHLRVDGTPETLFDMAQTVGDNVRRRALLYPLQTTLLFLLPDIFEVASNMREAKGGGVTKKVAYLESLRKMLRNKNEQAAYCLVSLLRVARHFDAESDSALMSYAMDFQDEVREALFRRAPTSPEAPLLDQDLLTAAFVSLTHLNFEVCVDSLAINCLVPSAPQSYKIAVIQACSHFARLDNSEDYVPLFKSASAFIQFQVRTMSSQLTSTYATASATQHKSVDHGVAIPMICSVLEFLNASPMTLFQGEPNDQDGGDMFFQDNLESFMACMVVADESVRRLAMGVAPRLFTEETVSRYKQTSRLATQKFKPNFWKLTNGDVFREIGSKEFRFTGLVAFQRRVNGLLKKMQYPSSGILNAWEIAFDKWLHLSKEVSTTPADALPEKTLVEWRNYSGFLASLGGICTADQASMLEEPTISGLRWINRMSSENSEEPLLSRFLRLGIQLLATGNVRVRETMREILSSEISPTLYQALFKTLDSELEVLFTGVLDQTTRGLDSEVAFAEQSVALLRALIERLDSPSDLGAASSVHLGALTLNFAKFLDVTPDSANNLRVKIKTCQLCEAVTKRKENLNLRDDVRIRNQLLEIIFAWIARPHSPSGHNYGGNGAGRQDEATRVQKDLDRACLKCLAELTYRLPLQPSDGQSDAGTSELKSHMFHTYFNRFLSLLNIEQAELARTDYISGTTRDEVSTSELSITILSNLLSANLDVGLKRSLSIGYHDNVEIRTAFVRVLCNILMQGTEFSNLSDTAVGDKYDELIDILTNDTSLATAMAAVCPSSEVDELTISLLNIFESRGQGYELLEAVIKLEVEETESESELLRRTCVATKMLSVYAKWKGAAYLKATLQKVVERLMMTSKDLDFELDPTRVKSQDELKMNAVQLQIVAKVFIDDISASASKIPTAFRKICNIISTAVTVRFPEAKYTAVGAFIFLRFFCPAIVAPDVEGLVTTPPSKEMRRGLLLIAKIIQNLANNVLFGAKEPYMFPLNEFLSYNIYDVTTFLRKISVAPEAVEGTTKGDATDFGASVSLHRFLPQITLNSPPSYSRFQNFMLRNAFKSNESFVTARAVYDGGESKDGLSIICIILRNIDADAIDYDTLIFCYLKIASRLWHKPFGLFIDATCYGGQNEPQDELFQKLEALTPTELVRQLSRVYIYNMNSTFRKCFRRILRAAAKNEGSVFHPDNVQYHLVSNMQDLQAHFHLSQVHLPKETLSVVNDIRYVFQSITRLSRSRGKIDVSIKVGSQFVQITTTKKQEIHQGFGLNAIFNDIFRLGDIDQAPMSIQTDDDSAFGLRAENGKIVMYFTSPAKQDILQAIRGAKVKYSKDARALKSFERLVRPQDVPGTLLNLSLANLGSADHTLRLSSYNLLGALCRAFKFSMASSLLCIKDISVPLDPSKFIVNISRKLAETEPQLTTDFLNEFFVGWDSFADEQKPLSLAYMAPWIPGLRTSLLASDAESDKAKDKISALFRKLIEVAVSDPSLSYVLEQTVWPAIYQDETLLDLFLEEVVKNGLSIGIHDEQAEILTSIVTGIGTITIRGKVISRLRKALNRSSLRPTKHLPDNAVWAEICVLLQFCVSLSFDSGIQAQLYLPEIFHIVTMLANIGTPDVRFLVHRLLANSLHAVCTSFTLDEARLSKLRGALESLSEGKNDLFSSYAAATFGRDGASISTNQEVGPSLAATESLAALLFELCSVAAPSVDIANAWRARWMSLVASTAFQNNPAIQPRAFAVMGCLAREEVDDDLLYQVLVALRTSIGRFSDDNNSDMMVAIVSSLSKMMAKLPSASRYGYQLFWLAISLLRLVPPGLFNCTAQFLESVLTNISSSGEMRGERMVPFLLQGRAPLEDAALALDEAYGVHFNSENFHFAACACLVRGLTDTMTKSTALRVLSTFLELTSWARNEKETRAVDISGSPYMALILARVGSVEELKDCLWHVGINPALLPTLSRVHAIQDLSVMKEKDLLLNTAMELVDFQYLEDALQNRTLLWLNDLAREKPNVILHL</sequence>
<dbReference type="Gene3D" id="2.30.29.30">
    <property type="entry name" value="Pleckstrin-homology domain (PH domain)/Phosphotyrosine-binding domain (PTB)"/>
    <property type="match status" value="1"/>
</dbReference>
<dbReference type="Gene3D" id="3.40.525.10">
    <property type="entry name" value="CRAL-TRIO lipid binding domain"/>
    <property type="match status" value="1"/>
</dbReference>
<gene>
    <name evidence="5" type="primary">IRA2</name>
    <name evidence="5" type="ORF">SBRCBS47491_007121</name>
</gene>
<dbReference type="InterPro" id="IPR023152">
    <property type="entry name" value="RasGAP_CS"/>
</dbReference>